<dbReference type="EMBL" id="JBHFFA010000008">
    <property type="protein sequence ID" value="KAL2609089.1"/>
    <property type="molecule type" value="Genomic_DNA"/>
</dbReference>
<dbReference type="AlphaFoldDB" id="A0ABD1XJZ5"/>
<dbReference type="SUPFAM" id="SSF53335">
    <property type="entry name" value="S-adenosyl-L-methionine-dependent methyltransferases"/>
    <property type="match status" value="1"/>
</dbReference>
<dbReference type="InterPro" id="IPR029063">
    <property type="entry name" value="SAM-dependent_MTases_sf"/>
</dbReference>
<evidence type="ECO:0000313" key="2">
    <source>
        <dbReference type="Proteomes" id="UP001605036"/>
    </source>
</evidence>
<gene>
    <name evidence="1" type="ORF">R1flu_027662</name>
</gene>
<evidence type="ECO:0000313" key="1">
    <source>
        <dbReference type="EMBL" id="KAL2609089.1"/>
    </source>
</evidence>
<name>A0ABD1XJZ5_9MARC</name>
<sequence>MPDVVSSCSTTLATFTAYRDAILLGTSARLTLELWPSRKLIGYEIDELLVHQAREYFGLSALEVPTSEGGVLSVVVDDAFADSSTVEGGFAGIIADLFAGGELPPQLRQPETWVV</sequence>
<protein>
    <submittedName>
        <fullName evidence="1">Uncharacterized protein</fullName>
    </submittedName>
</protein>
<reference evidence="1 2" key="1">
    <citation type="submission" date="2024-09" db="EMBL/GenBank/DDBJ databases">
        <title>Chromosome-scale assembly of Riccia fluitans.</title>
        <authorList>
            <person name="Paukszto L."/>
            <person name="Sawicki J."/>
            <person name="Karawczyk K."/>
            <person name="Piernik-Szablinska J."/>
            <person name="Szczecinska M."/>
            <person name="Mazdziarz M."/>
        </authorList>
    </citation>
    <scope>NUCLEOTIDE SEQUENCE [LARGE SCALE GENOMIC DNA]</scope>
    <source>
        <strain evidence="1">Rf_01</strain>
        <tissue evidence="1">Aerial parts of the thallus</tissue>
    </source>
</reference>
<proteinExistence type="predicted"/>
<dbReference type="Gene3D" id="3.40.50.150">
    <property type="entry name" value="Vaccinia Virus protein VP39"/>
    <property type="match status" value="1"/>
</dbReference>
<dbReference type="Proteomes" id="UP001605036">
    <property type="component" value="Unassembled WGS sequence"/>
</dbReference>
<accession>A0ABD1XJZ5</accession>
<organism evidence="1 2">
    <name type="scientific">Riccia fluitans</name>
    <dbReference type="NCBI Taxonomy" id="41844"/>
    <lineage>
        <taxon>Eukaryota</taxon>
        <taxon>Viridiplantae</taxon>
        <taxon>Streptophyta</taxon>
        <taxon>Embryophyta</taxon>
        <taxon>Marchantiophyta</taxon>
        <taxon>Marchantiopsida</taxon>
        <taxon>Marchantiidae</taxon>
        <taxon>Marchantiales</taxon>
        <taxon>Ricciaceae</taxon>
        <taxon>Riccia</taxon>
    </lineage>
</organism>
<comment type="caution">
    <text evidence="1">The sequence shown here is derived from an EMBL/GenBank/DDBJ whole genome shotgun (WGS) entry which is preliminary data.</text>
</comment>
<keyword evidence="2" id="KW-1185">Reference proteome</keyword>